<dbReference type="AlphaFoldDB" id="A0A8S1CQX8"/>
<comment type="caution">
    <text evidence="4">The sequence shown here is derived from an EMBL/GenBank/DDBJ whole genome shotgun (WGS) entry which is preliminary data.</text>
</comment>
<proteinExistence type="predicted"/>
<dbReference type="InterPro" id="IPR035892">
    <property type="entry name" value="C2_domain_sf"/>
</dbReference>
<dbReference type="GO" id="GO:0048488">
    <property type="term" value="P:synaptic vesicle endocytosis"/>
    <property type="evidence" value="ECO:0007669"/>
    <property type="project" value="TreeGrafter"/>
</dbReference>
<name>A0A8S1CQX8_9INSE</name>
<dbReference type="GO" id="GO:0048791">
    <property type="term" value="P:calcium ion-regulated exocytosis of neurotransmitter"/>
    <property type="evidence" value="ECO:0007669"/>
    <property type="project" value="TreeGrafter"/>
</dbReference>
<dbReference type="PROSITE" id="PS50004">
    <property type="entry name" value="C2"/>
    <property type="match status" value="2"/>
</dbReference>
<dbReference type="SMART" id="SM00239">
    <property type="entry name" value="C2"/>
    <property type="match status" value="2"/>
</dbReference>
<evidence type="ECO:0000313" key="5">
    <source>
        <dbReference type="Proteomes" id="UP000494165"/>
    </source>
</evidence>
<feature type="transmembrane region" description="Helical" evidence="2">
    <location>
        <begin position="127"/>
        <end position="146"/>
    </location>
</feature>
<keyword evidence="2" id="KW-0472">Membrane</keyword>
<dbReference type="OrthoDB" id="67700at2759"/>
<dbReference type="FunFam" id="2.60.40.150:FF:000080">
    <property type="entry name" value="Putative synaptotagmin-12"/>
    <property type="match status" value="1"/>
</dbReference>
<dbReference type="GO" id="GO:0070382">
    <property type="term" value="C:exocytic vesicle"/>
    <property type="evidence" value="ECO:0007669"/>
    <property type="project" value="TreeGrafter"/>
</dbReference>
<dbReference type="SUPFAM" id="SSF49562">
    <property type="entry name" value="C2 domain (Calcium/lipid-binding domain, CaLB)"/>
    <property type="match status" value="2"/>
</dbReference>
<dbReference type="GO" id="GO:0030276">
    <property type="term" value="F:clathrin binding"/>
    <property type="evidence" value="ECO:0007669"/>
    <property type="project" value="TreeGrafter"/>
</dbReference>
<keyword evidence="2" id="KW-1133">Transmembrane helix</keyword>
<feature type="domain" description="C2" evidence="3">
    <location>
        <begin position="372"/>
        <end position="495"/>
    </location>
</feature>
<dbReference type="GO" id="GO:0000149">
    <property type="term" value="F:SNARE binding"/>
    <property type="evidence" value="ECO:0007669"/>
    <property type="project" value="TreeGrafter"/>
</dbReference>
<evidence type="ECO:0000259" key="3">
    <source>
        <dbReference type="PROSITE" id="PS50004"/>
    </source>
</evidence>
<organism evidence="4 5">
    <name type="scientific">Cloeon dipterum</name>
    <dbReference type="NCBI Taxonomy" id="197152"/>
    <lineage>
        <taxon>Eukaryota</taxon>
        <taxon>Metazoa</taxon>
        <taxon>Ecdysozoa</taxon>
        <taxon>Arthropoda</taxon>
        <taxon>Hexapoda</taxon>
        <taxon>Insecta</taxon>
        <taxon>Pterygota</taxon>
        <taxon>Palaeoptera</taxon>
        <taxon>Ephemeroptera</taxon>
        <taxon>Pisciforma</taxon>
        <taxon>Baetidae</taxon>
        <taxon>Cloeon</taxon>
    </lineage>
</organism>
<dbReference type="PANTHER" id="PTHR10024:SF252">
    <property type="entry name" value="SYNAPTOTAGMIN-12"/>
    <property type="match status" value="1"/>
</dbReference>
<dbReference type="GO" id="GO:0005509">
    <property type="term" value="F:calcium ion binding"/>
    <property type="evidence" value="ECO:0007669"/>
    <property type="project" value="TreeGrafter"/>
</dbReference>
<dbReference type="EMBL" id="CADEPI010000053">
    <property type="protein sequence ID" value="CAB3370616.1"/>
    <property type="molecule type" value="Genomic_DNA"/>
</dbReference>
<keyword evidence="2" id="KW-0812">Transmembrane</keyword>
<dbReference type="Proteomes" id="UP000494165">
    <property type="component" value="Unassembled WGS sequence"/>
</dbReference>
<evidence type="ECO:0000256" key="1">
    <source>
        <dbReference type="SAM" id="MobiDB-lite"/>
    </source>
</evidence>
<feature type="region of interest" description="Disordered" evidence="1">
    <location>
        <begin position="282"/>
        <end position="349"/>
    </location>
</feature>
<dbReference type="GO" id="GO:0001786">
    <property type="term" value="F:phosphatidylserine binding"/>
    <property type="evidence" value="ECO:0007669"/>
    <property type="project" value="TreeGrafter"/>
</dbReference>
<sequence>MCYLLVGHWGNGRRGRAAVALLAQHASIPAPRRISRRPPCRPSADEHAPWRCARAIRSAWTEREARRGARVRRFKGACSREKDIPCRVPWAAGEQCGDTAEHRLQSTRTQACTLAPSPTSHRKMAEVRGLISVLLVGALLAALLFLCRRSGLLTWLVAWLLSSREEKVGLTRSKGTYNANGYLVGSNSDVHLDMTNGSFQRFDSIDRDYRLFGESALNGTRYNLWGAPISPISTEIPPQPLRPAPAPCLPPKPANELPQTPTLYENQNQAVPRPAAAMHPLANYPLIPPPPQKAPKMTSVLPPPSFADPSPQNANSEDEGGNGNAAKPVPTMEKEASVEELPPSSALKRAVSCDSLSSDTSVVLESLEEPNVTGYLCIGLEYDKTLCGSDMSDLVVSVLEAKDLTGPDPTQQIDSYVRVYLLPDKSSSLQTRVYKNSNSPTYKEKFVLGMETAELMRRSLVFYVYSSDKQSNTLIGEAELRLSDVTMRQPVTTWLTLTDTGQRGTEFGELMFSLSYLPTAERLTVVVVKARNLRFPLSSETGDPFVKVYLLQHGKKVHKKKTSTKKSEKSPIFNEAMIFSVPAHSLQTIQLRLTVAENSGEPRAFPIGHVIVGSQASGKALSHWNQMLTSLRKPIAMWHPLRK</sequence>
<dbReference type="GO" id="GO:0098793">
    <property type="term" value="C:presynapse"/>
    <property type="evidence" value="ECO:0007669"/>
    <property type="project" value="GOC"/>
</dbReference>
<evidence type="ECO:0000256" key="2">
    <source>
        <dbReference type="SAM" id="Phobius"/>
    </source>
</evidence>
<feature type="domain" description="C2" evidence="3">
    <location>
        <begin position="506"/>
        <end position="639"/>
    </location>
</feature>
<dbReference type="GO" id="GO:0005544">
    <property type="term" value="F:calcium-dependent phospholipid binding"/>
    <property type="evidence" value="ECO:0007669"/>
    <property type="project" value="TreeGrafter"/>
</dbReference>
<keyword evidence="5" id="KW-1185">Reference proteome</keyword>
<accession>A0A8S1CQX8</accession>
<dbReference type="FunFam" id="2.60.40.150:FF:000294">
    <property type="entry name" value="Synaptotagmin 1-like Protein"/>
    <property type="match status" value="1"/>
</dbReference>
<evidence type="ECO:0000313" key="4">
    <source>
        <dbReference type="EMBL" id="CAB3370616.1"/>
    </source>
</evidence>
<dbReference type="PANTHER" id="PTHR10024">
    <property type="entry name" value="SYNAPTOTAGMIN"/>
    <property type="match status" value="1"/>
</dbReference>
<dbReference type="Pfam" id="PF00168">
    <property type="entry name" value="C2"/>
    <property type="match status" value="2"/>
</dbReference>
<protein>
    <recommendedName>
        <fullName evidence="3">C2 domain-containing protein</fullName>
    </recommendedName>
</protein>
<gene>
    <name evidence="4" type="ORF">CLODIP_2_CD08204</name>
</gene>
<dbReference type="GO" id="GO:0005886">
    <property type="term" value="C:plasma membrane"/>
    <property type="evidence" value="ECO:0007669"/>
    <property type="project" value="TreeGrafter"/>
</dbReference>
<dbReference type="Gene3D" id="2.60.40.150">
    <property type="entry name" value="C2 domain"/>
    <property type="match status" value="2"/>
</dbReference>
<reference evidence="4 5" key="1">
    <citation type="submission" date="2020-04" db="EMBL/GenBank/DDBJ databases">
        <authorList>
            <person name="Alioto T."/>
            <person name="Alioto T."/>
            <person name="Gomez Garrido J."/>
        </authorList>
    </citation>
    <scope>NUCLEOTIDE SEQUENCE [LARGE SCALE GENOMIC DNA]</scope>
</reference>
<dbReference type="InterPro" id="IPR000008">
    <property type="entry name" value="C2_dom"/>
</dbReference>